<name>A0ABS7LDR3_9HYPH</name>
<proteinExistence type="predicted"/>
<evidence type="ECO:0000313" key="1">
    <source>
        <dbReference type="EMBL" id="MBY3589473.1"/>
    </source>
</evidence>
<comment type="caution">
    <text evidence="1">The sequence shown here is derived from an EMBL/GenBank/DDBJ whole genome shotgun (WGS) entry which is preliminary data.</text>
</comment>
<protein>
    <submittedName>
        <fullName evidence="1">Uncharacterized protein</fullName>
    </submittedName>
</protein>
<reference evidence="1 2" key="1">
    <citation type="submission" date="2020-06" db="EMBL/GenBank/DDBJ databases">
        <title>Global-level population genomics: horizontal gene transfer, symbiosis and evolution in Rhizobia.</title>
        <authorList>
            <person name="Gai Y."/>
        </authorList>
    </citation>
    <scope>NUCLEOTIDE SEQUENCE [LARGE SCALE GENOMIC DNA]</scope>
    <source>
        <strain evidence="1 2">PLR6_1b</strain>
    </source>
</reference>
<gene>
    <name evidence="1" type="ORF">HJA87_06190</name>
</gene>
<dbReference type="Proteomes" id="UP000720124">
    <property type="component" value="Unassembled WGS sequence"/>
</dbReference>
<evidence type="ECO:0000313" key="2">
    <source>
        <dbReference type="Proteomes" id="UP000720124"/>
    </source>
</evidence>
<accession>A0ABS7LDR3</accession>
<organism evidence="1 2">
    <name type="scientific">Rhizobium bangladeshense</name>
    <dbReference type="NCBI Taxonomy" id="1138189"/>
    <lineage>
        <taxon>Bacteria</taxon>
        <taxon>Pseudomonadati</taxon>
        <taxon>Pseudomonadota</taxon>
        <taxon>Alphaproteobacteria</taxon>
        <taxon>Hyphomicrobiales</taxon>
        <taxon>Rhizobiaceae</taxon>
        <taxon>Rhizobium/Agrobacterium group</taxon>
        <taxon>Rhizobium</taxon>
    </lineage>
</organism>
<sequence>MTDRKHATNEIVKAFEAFRDAYDEYLRRVETAIPEGVEDETLRERVRSLVLGSEDVGVYLRDYGYTVDSLRSLARQ</sequence>
<dbReference type="EMBL" id="JABTXI010000002">
    <property type="protein sequence ID" value="MBY3589473.1"/>
    <property type="molecule type" value="Genomic_DNA"/>
</dbReference>
<dbReference type="RefSeq" id="WP_222012187.1">
    <property type="nucleotide sequence ID" value="NZ_JABTXI010000002.1"/>
</dbReference>
<keyword evidence="2" id="KW-1185">Reference proteome</keyword>